<dbReference type="OrthoDB" id="527344at2759"/>
<keyword evidence="8" id="KW-0255">Endonuclease</keyword>
<dbReference type="GO" id="GO:1990180">
    <property type="term" value="P:mitochondrial tRNA 3'-end processing"/>
    <property type="evidence" value="ECO:0007669"/>
    <property type="project" value="TreeGrafter"/>
</dbReference>
<gene>
    <name evidence="12" type="ORF">Mgra_00002652</name>
</gene>
<dbReference type="SUPFAM" id="SSF56281">
    <property type="entry name" value="Metallo-hydrolase/oxidoreductase"/>
    <property type="match status" value="1"/>
</dbReference>
<dbReference type="InterPro" id="IPR036866">
    <property type="entry name" value="RibonucZ/Hydroxyglut_hydro"/>
</dbReference>
<organism evidence="12 13">
    <name type="scientific">Meloidogyne graminicola</name>
    <dbReference type="NCBI Taxonomy" id="189291"/>
    <lineage>
        <taxon>Eukaryota</taxon>
        <taxon>Metazoa</taxon>
        <taxon>Ecdysozoa</taxon>
        <taxon>Nematoda</taxon>
        <taxon>Chromadorea</taxon>
        <taxon>Rhabditida</taxon>
        <taxon>Tylenchina</taxon>
        <taxon>Tylenchomorpha</taxon>
        <taxon>Tylenchoidea</taxon>
        <taxon>Meloidogynidae</taxon>
        <taxon>Meloidogyninae</taxon>
        <taxon>Meloidogyne</taxon>
    </lineage>
</organism>
<dbReference type="GO" id="GO:0042781">
    <property type="term" value="F:3'-tRNA processing endoribonuclease activity"/>
    <property type="evidence" value="ECO:0007669"/>
    <property type="project" value="UniProtKB-EC"/>
</dbReference>
<sequence length="428" mass="49832">MNALNFIFKDINSVLFRKIFPMKRSKRTKTSFEIAPSNITLEVLSNGSSHMSPSVFIRTPSRCYLFNCPEGTSRISNLLRLRPNQIQDIFITKDKWENIAGISGIILSKDYAEENIRLHGPPAVSEMIKSLKPMLDSDFANPAYPVRIENCDCKRDNFEDSTLFVHYLNIENSKEIRYLFNGSNSPKCTAFLVKLKPCLPPLDPLKLIELRIPRSPLISKLKFGETITLEDGRIIKPEDVIDYRKKSIEYPNLLVVDICSFENIHSISENYLLKDFMSDNRTQQMNYIIHFTQQKIFESEEYKNWIKDFGTKCTHLVLNIKGRFLPVSDATHNIQYLLNSIFPEGFPEICPFGQVLEGQIILQDDEKYDIKNKIDKNIGPIYFPEFLRRFSLRGNLLKDEINPILLDFNWKNFLKERIKLEPIELQKE</sequence>
<dbReference type="PANTHER" id="PTHR12553:SF49">
    <property type="entry name" value="ZINC PHOSPHODIESTERASE ELAC PROTEIN 2"/>
    <property type="match status" value="1"/>
</dbReference>
<dbReference type="EMBL" id="JABEBT010000016">
    <property type="protein sequence ID" value="KAF7637949.1"/>
    <property type="molecule type" value="Genomic_DNA"/>
</dbReference>
<evidence type="ECO:0000256" key="7">
    <source>
        <dbReference type="ARBA" id="ARBA00022723"/>
    </source>
</evidence>
<feature type="domain" description="tRNase Z endonuclease" evidence="11">
    <location>
        <begin position="51"/>
        <end position="101"/>
    </location>
</feature>
<evidence type="ECO:0000256" key="3">
    <source>
        <dbReference type="ARBA" id="ARBA00007823"/>
    </source>
</evidence>
<dbReference type="InterPro" id="IPR027794">
    <property type="entry name" value="tRNase_Z_dom"/>
</dbReference>
<evidence type="ECO:0000313" key="13">
    <source>
        <dbReference type="Proteomes" id="UP000605970"/>
    </source>
</evidence>
<dbReference type="Gene3D" id="3.60.15.10">
    <property type="entry name" value="Ribonuclease Z/Hydroxyacylglutathione hydrolase-like"/>
    <property type="match status" value="1"/>
</dbReference>
<evidence type="ECO:0000256" key="2">
    <source>
        <dbReference type="ARBA" id="ARBA00001947"/>
    </source>
</evidence>
<evidence type="ECO:0000256" key="9">
    <source>
        <dbReference type="ARBA" id="ARBA00022801"/>
    </source>
</evidence>
<dbReference type="GO" id="GO:0005739">
    <property type="term" value="C:mitochondrion"/>
    <property type="evidence" value="ECO:0007669"/>
    <property type="project" value="TreeGrafter"/>
</dbReference>
<evidence type="ECO:0000256" key="6">
    <source>
        <dbReference type="ARBA" id="ARBA00022722"/>
    </source>
</evidence>
<accession>A0A8S9ZXI8</accession>
<dbReference type="Proteomes" id="UP000605970">
    <property type="component" value="Unassembled WGS sequence"/>
</dbReference>
<evidence type="ECO:0000256" key="8">
    <source>
        <dbReference type="ARBA" id="ARBA00022759"/>
    </source>
</evidence>
<evidence type="ECO:0000256" key="10">
    <source>
        <dbReference type="ARBA" id="ARBA00022833"/>
    </source>
</evidence>
<comment type="caution">
    <text evidence="12">The sequence shown here is derived from an EMBL/GenBank/DDBJ whole genome shotgun (WGS) entry which is preliminary data.</text>
</comment>
<evidence type="ECO:0000256" key="4">
    <source>
        <dbReference type="ARBA" id="ARBA00012477"/>
    </source>
</evidence>
<evidence type="ECO:0000259" key="11">
    <source>
        <dbReference type="Pfam" id="PF13691"/>
    </source>
</evidence>
<dbReference type="EC" id="3.1.26.11" evidence="4"/>
<dbReference type="InterPro" id="IPR047151">
    <property type="entry name" value="RNZ2-like"/>
</dbReference>
<evidence type="ECO:0000313" key="12">
    <source>
        <dbReference type="EMBL" id="KAF7637949.1"/>
    </source>
</evidence>
<reference evidence="12" key="1">
    <citation type="journal article" date="2020" name="Ecol. Evol.">
        <title>Genome structure and content of the rice root-knot nematode (Meloidogyne graminicola).</title>
        <authorList>
            <person name="Phan N.T."/>
            <person name="Danchin E.G.J."/>
            <person name="Klopp C."/>
            <person name="Perfus-Barbeoch L."/>
            <person name="Kozlowski D.K."/>
            <person name="Koutsovoulos G.D."/>
            <person name="Lopez-Roques C."/>
            <person name="Bouchez O."/>
            <person name="Zahm M."/>
            <person name="Besnard G."/>
            <person name="Bellafiore S."/>
        </authorList>
    </citation>
    <scope>NUCLEOTIDE SEQUENCE</scope>
    <source>
        <strain evidence="12">VN-18</strain>
    </source>
</reference>
<keyword evidence="10" id="KW-0862">Zinc</keyword>
<comment type="similarity">
    <text evidence="3">Belongs to the RNase Z family.</text>
</comment>
<dbReference type="PANTHER" id="PTHR12553">
    <property type="entry name" value="ZINC PHOSPHODIESTERASE ELAC PROTEIN 2"/>
    <property type="match status" value="1"/>
</dbReference>
<name>A0A8S9ZXI8_9BILA</name>
<comment type="cofactor">
    <cofactor evidence="2">
        <name>Zn(2+)</name>
        <dbReference type="ChEBI" id="CHEBI:29105"/>
    </cofactor>
</comment>
<evidence type="ECO:0000256" key="5">
    <source>
        <dbReference type="ARBA" id="ARBA00022694"/>
    </source>
</evidence>
<dbReference type="Pfam" id="PF13691">
    <property type="entry name" value="Lactamase_B_4"/>
    <property type="match status" value="1"/>
</dbReference>
<comment type="catalytic activity">
    <reaction evidence="1">
        <text>Endonucleolytic cleavage of RNA, removing extra 3' nucleotides from tRNA precursor, generating 3' termini of tRNAs. A 3'-hydroxy group is left at the tRNA terminus and a 5'-phosphoryl group is left at the trailer molecule.</text>
        <dbReference type="EC" id="3.1.26.11"/>
    </reaction>
</comment>
<keyword evidence="7" id="KW-0479">Metal-binding</keyword>
<keyword evidence="13" id="KW-1185">Reference proteome</keyword>
<keyword evidence="5" id="KW-0819">tRNA processing</keyword>
<evidence type="ECO:0000256" key="1">
    <source>
        <dbReference type="ARBA" id="ARBA00000402"/>
    </source>
</evidence>
<protein>
    <recommendedName>
        <fullName evidence="4">ribonuclease Z</fullName>
        <ecNumber evidence="4">3.1.26.11</ecNumber>
    </recommendedName>
</protein>
<proteinExistence type="inferred from homology"/>
<keyword evidence="9" id="KW-0378">Hydrolase</keyword>
<dbReference type="AlphaFoldDB" id="A0A8S9ZXI8"/>
<dbReference type="GO" id="GO:0046872">
    <property type="term" value="F:metal ion binding"/>
    <property type="evidence" value="ECO:0007669"/>
    <property type="project" value="UniProtKB-KW"/>
</dbReference>
<keyword evidence="6" id="KW-0540">Nuclease</keyword>